<evidence type="ECO:0000256" key="2">
    <source>
        <dbReference type="ARBA" id="ARBA00022475"/>
    </source>
</evidence>
<evidence type="ECO:0000256" key="6">
    <source>
        <dbReference type="ARBA" id="ARBA00023315"/>
    </source>
</evidence>
<evidence type="ECO:0000256" key="1">
    <source>
        <dbReference type="ARBA" id="ARBA00004533"/>
    </source>
</evidence>
<dbReference type="AlphaFoldDB" id="A0A6J7EII2"/>
<dbReference type="EMBL" id="CAFBLQ010000184">
    <property type="protein sequence ID" value="CAB4881498.1"/>
    <property type="molecule type" value="Genomic_DNA"/>
</dbReference>
<evidence type="ECO:0000313" key="7">
    <source>
        <dbReference type="EMBL" id="CAB4881498.1"/>
    </source>
</evidence>
<proteinExistence type="predicted"/>
<keyword evidence="4" id="KW-0808">Transferase</keyword>
<dbReference type="Pfam" id="PF03279">
    <property type="entry name" value="Lip_A_acyltrans"/>
    <property type="match status" value="1"/>
</dbReference>
<dbReference type="GO" id="GO:0005886">
    <property type="term" value="C:plasma membrane"/>
    <property type="evidence" value="ECO:0007669"/>
    <property type="project" value="UniProtKB-SubCell"/>
</dbReference>
<evidence type="ECO:0000256" key="5">
    <source>
        <dbReference type="ARBA" id="ARBA00023136"/>
    </source>
</evidence>
<sequence>MNDAAWAHELPRTRGELLSRVYANPVLHRLVPTPVAVLLALLRGELEWRVLPSRRRLALRAAGLAAPVDADECEVRELARAHLRETCVQTELSWRPWDARRMPIDGLARIGESAGRGGVILALLHMGPMYSLFHALAARGVPICIPTAQQRGMSRFTGADAHWVREQFIALERMGHRLVPRGGAYGVLAEALREGRSCGLAWDVPGPVAVELLGRRAWVRSGIVRLAIETGVPILPAYTVRDGLGQRAVIEEPVARDSLDDAQALTAALASRMDAIVTAYRAQVHVRSRLRIFEPPPGPEPLAGSRP</sequence>
<evidence type="ECO:0000256" key="3">
    <source>
        <dbReference type="ARBA" id="ARBA00022519"/>
    </source>
</evidence>
<evidence type="ECO:0000256" key="4">
    <source>
        <dbReference type="ARBA" id="ARBA00022679"/>
    </source>
</evidence>
<comment type="subcellular location">
    <subcellularLocation>
        <location evidence="1">Cell inner membrane</location>
    </subcellularLocation>
</comment>
<dbReference type="PANTHER" id="PTHR30606:SF10">
    <property type="entry name" value="PHOSPHATIDYLINOSITOL MANNOSIDE ACYLTRANSFERASE"/>
    <property type="match status" value="1"/>
</dbReference>
<dbReference type="InterPro" id="IPR004960">
    <property type="entry name" value="LipA_acyltrans"/>
</dbReference>
<name>A0A6J7EII2_9ZZZZ</name>
<gene>
    <name evidence="7" type="ORF">UFOPK3423_01389</name>
</gene>
<reference evidence="7" key="1">
    <citation type="submission" date="2020-05" db="EMBL/GenBank/DDBJ databases">
        <authorList>
            <person name="Chiriac C."/>
            <person name="Salcher M."/>
            <person name="Ghai R."/>
            <person name="Kavagutti S V."/>
        </authorList>
    </citation>
    <scope>NUCLEOTIDE SEQUENCE</scope>
</reference>
<organism evidence="7">
    <name type="scientific">freshwater metagenome</name>
    <dbReference type="NCBI Taxonomy" id="449393"/>
    <lineage>
        <taxon>unclassified sequences</taxon>
        <taxon>metagenomes</taxon>
        <taxon>ecological metagenomes</taxon>
    </lineage>
</organism>
<keyword evidence="2" id="KW-1003">Cell membrane</keyword>
<dbReference type="PANTHER" id="PTHR30606">
    <property type="entry name" value="LIPID A BIOSYNTHESIS LAUROYL ACYLTRANSFERASE"/>
    <property type="match status" value="1"/>
</dbReference>
<dbReference type="GO" id="GO:1901137">
    <property type="term" value="P:carbohydrate derivative biosynthetic process"/>
    <property type="evidence" value="ECO:0007669"/>
    <property type="project" value="UniProtKB-ARBA"/>
</dbReference>
<dbReference type="GO" id="GO:0016746">
    <property type="term" value="F:acyltransferase activity"/>
    <property type="evidence" value="ECO:0007669"/>
    <property type="project" value="UniProtKB-KW"/>
</dbReference>
<keyword evidence="5" id="KW-0472">Membrane</keyword>
<keyword evidence="6" id="KW-0012">Acyltransferase</keyword>
<keyword evidence="3" id="KW-0997">Cell inner membrane</keyword>
<protein>
    <submittedName>
        <fullName evidence="7">Unannotated protein</fullName>
    </submittedName>
</protein>
<accession>A0A6J7EII2</accession>
<dbReference type="GO" id="GO:0008610">
    <property type="term" value="P:lipid biosynthetic process"/>
    <property type="evidence" value="ECO:0007669"/>
    <property type="project" value="UniProtKB-ARBA"/>
</dbReference>